<evidence type="ECO:0000256" key="1">
    <source>
        <dbReference type="ARBA" id="ARBA00004370"/>
    </source>
</evidence>
<keyword evidence="2 5" id="KW-0812">Transmembrane</keyword>
<dbReference type="InterPro" id="IPR023352">
    <property type="entry name" value="MAPEG-like_dom_sf"/>
</dbReference>
<feature type="transmembrane region" description="Helical" evidence="5">
    <location>
        <begin position="104"/>
        <end position="126"/>
    </location>
</feature>
<dbReference type="PANTHER" id="PTHR35814:SF1">
    <property type="entry name" value="GLUTATHIONE S-TRANSFERASE-RELATED"/>
    <property type="match status" value="1"/>
</dbReference>
<proteinExistence type="predicted"/>
<keyword evidence="4 5" id="KW-0472">Membrane</keyword>
<accession>A0ABY7NPP5</accession>
<dbReference type="Gene3D" id="1.20.120.550">
    <property type="entry name" value="Membrane associated eicosanoid/glutathione metabolism-like domain"/>
    <property type="match status" value="1"/>
</dbReference>
<dbReference type="Proteomes" id="UP001210865">
    <property type="component" value="Chromosome"/>
</dbReference>
<evidence type="ECO:0000256" key="2">
    <source>
        <dbReference type="ARBA" id="ARBA00022692"/>
    </source>
</evidence>
<keyword evidence="7" id="KW-1185">Reference proteome</keyword>
<dbReference type="InterPro" id="IPR001129">
    <property type="entry name" value="Membr-assoc_MAPEG"/>
</dbReference>
<evidence type="ECO:0000256" key="5">
    <source>
        <dbReference type="SAM" id="Phobius"/>
    </source>
</evidence>
<sequence>MLPVTLTFAGAAALINIWLAIRVVQIRRSGKVLHGDGENRLLLCRMRAQANFIEYTPFVLILMGLLELAGEPKPWLRAIGYLYIAARLAHPFGMDSAKPHPLRLVGALVTWLVLVVLALWAIWVGAHPPAETIHYL</sequence>
<comment type="subcellular location">
    <subcellularLocation>
        <location evidence="1">Membrane</location>
    </subcellularLocation>
</comment>
<evidence type="ECO:0000313" key="6">
    <source>
        <dbReference type="EMBL" id="WBO22770.1"/>
    </source>
</evidence>
<protein>
    <submittedName>
        <fullName evidence="6">MAPEG family protein</fullName>
    </submittedName>
</protein>
<organism evidence="6 7">
    <name type="scientific">Sphingomonas abietis</name>
    <dbReference type="NCBI Taxonomy" id="3012344"/>
    <lineage>
        <taxon>Bacteria</taxon>
        <taxon>Pseudomonadati</taxon>
        <taxon>Pseudomonadota</taxon>
        <taxon>Alphaproteobacteria</taxon>
        <taxon>Sphingomonadales</taxon>
        <taxon>Sphingomonadaceae</taxon>
        <taxon>Sphingomonas</taxon>
    </lineage>
</organism>
<dbReference type="SUPFAM" id="SSF161084">
    <property type="entry name" value="MAPEG domain-like"/>
    <property type="match status" value="1"/>
</dbReference>
<gene>
    <name evidence="6" type="ORF">PBT88_01035</name>
</gene>
<dbReference type="RefSeq" id="WP_270077410.1">
    <property type="nucleotide sequence ID" value="NZ_CP115174.1"/>
</dbReference>
<dbReference type="Pfam" id="PF01124">
    <property type="entry name" value="MAPEG"/>
    <property type="match status" value="1"/>
</dbReference>
<evidence type="ECO:0000256" key="3">
    <source>
        <dbReference type="ARBA" id="ARBA00022989"/>
    </source>
</evidence>
<reference evidence="6 7" key="1">
    <citation type="submission" date="2022-12" db="EMBL/GenBank/DDBJ databases">
        <title>Sphingomonas abieness sp. nov., an endophytic bacterium isolated from Abies koreana.</title>
        <authorList>
            <person name="Jiang L."/>
            <person name="Lee J."/>
        </authorList>
    </citation>
    <scope>NUCLEOTIDE SEQUENCE [LARGE SCALE GENOMIC DNA]</scope>
    <source>
        <strain evidence="7">PAMB 00755</strain>
    </source>
</reference>
<dbReference type="PANTHER" id="PTHR35814">
    <property type="match status" value="1"/>
</dbReference>
<name>A0ABY7NPP5_9SPHN</name>
<dbReference type="EMBL" id="CP115174">
    <property type="protein sequence ID" value="WBO22770.1"/>
    <property type="molecule type" value="Genomic_DNA"/>
</dbReference>
<evidence type="ECO:0000313" key="7">
    <source>
        <dbReference type="Proteomes" id="UP001210865"/>
    </source>
</evidence>
<evidence type="ECO:0000256" key="4">
    <source>
        <dbReference type="ARBA" id="ARBA00023136"/>
    </source>
</evidence>
<feature type="transmembrane region" description="Helical" evidence="5">
    <location>
        <begin position="6"/>
        <end position="24"/>
    </location>
</feature>
<keyword evidence="3 5" id="KW-1133">Transmembrane helix</keyword>